<reference evidence="2" key="1">
    <citation type="submission" date="2016-01" db="EMBL/GenBank/DDBJ databases">
        <authorList>
            <person name="Mitreva M."/>
            <person name="Pepin K.H."/>
            <person name="Mihindukulasuriya K.A."/>
            <person name="Fulton R."/>
            <person name="Fronick C."/>
            <person name="O'Laughlin M."/>
            <person name="Miner T."/>
            <person name="Herter B."/>
            <person name="Rosa B.A."/>
            <person name="Cordes M."/>
            <person name="Tomlinson C."/>
            <person name="Wollam A."/>
            <person name="Palsikar V.B."/>
            <person name="Mardis E.R."/>
            <person name="Wilson R.K."/>
        </authorList>
    </citation>
    <scope>NUCLEOTIDE SEQUENCE [LARGE SCALE GENOMIC DNA]</scope>
    <source>
        <strain evidence="2">KA00683</strain>
    </source>
</reference>
<protein>
    <recommendedName>
        <fullName evidence="3">Phosphoenolpyruvate carboxykinase</fullName>
    </recommendedName>
</protein>
<dbReference type="SUPFAM" id="SSF53795">
    <property type="entry name" value="PEP carboxykinase-like"/>
    <property type="match status" value="1"/>
</dbReference>
<dbReference type="Proteomes" id="UP000070224">
    <property type="component" value="Unassembled WGS sequence"/>
</dbReference>
<dbReference type="RefSeq" id="WP_060935455.1">
    <property type="nucleotide sequence ID" value="NZ_KQ960446.1"/>
</dbReference>
<name>A0A134B804_9PORP</name>
<proteinExistence type="predicted"/>
<keyword evidence="2" id="KW-1185">Reference proteome</keyword>
<accession>A0A134B804</accession>
<dbReference type="EMBL" id="LSDK01000079">
    <property type="protein sequence ID" value="KXB76068.1"/>
    <property type="molecule type" value="Genomic_DNA"/>
</dbReference>
<dbReference type="PATRIC" id="fig|322095.3.peg.1143"/>
<gene>
    <name evidence="1" type="ORF">HMPREF3185_01157</name>
</gene>
<sequence length="577" mass="66569">MLQEFTLNRGRAIINFTSKYCDNRRKILTSYAYGRVVESFIAHLRRDNPVIYEAFIQGFRDEDELIRDFMEVIRLLSVCSVEEILEVNNKYAPFFKDRDLFLEVVELLYHYWRRMERIAVVHNQRQGDGVQNVRFVQAYELFNELILSIYRRTKEVVNGFASNVYRQTTAGANAGLILLDAPWNYPVEYKGLSAIPFINSIVINPPYVTYTKKNTRDGIFREHTINPVANMILNEDEWFLYPAKVGDLLAFVYFHKDFMCHGLGLANLFELAQEDEYVGKKPDMIYIFGYPDGHEEKRTFYYKDKKNDILIGYANYCDEIDYFGYMKKMLLTLHNIKQMSRGNLPIHGAMVNIILKNGREANIIIMGDSGAGKSESLEAFRTLNEKYIRHMRVIFDDMGYLRLCDDGVVRAYGTEIGAFVRTDDLDPTYAFSQLDRGIYTNPDKVNARVTIPISTYELISKGFPVDYFLYANNYEDVEKKITLFSDMDEAIKVFEAGARRAKGTTTEQGLVTSYFANPFGPVQEQELAGQLIRQFFTSLFEHHVKVGEMHTGLAVEGLSKTGPRAAAEELFSMINED</sequence>
<evidence type="ECO:0008006" key="3">
    <source>
        <dbReference type="Google" id="ProtNLM"/>
    </source>
</evidence>
<comment type="caution">
    <text evidence="1">The sequence shown here is derived from an EMBL/GenBank/DDBJ whole genome shotgun (WGS) entry which is preliminary data.</text>
</comment>
<dbReference type="AlphaFoldDB" id="A0A134B804"/>
<organism evidence="1 2">
    <name type="scientific">Porphyromonas somerae</name>
    <dbReference type="NCBI Taxonomy" id="322095"/>
    <lineage>
        <taxon>Bacteria</taxon>
        <taxon>Pseudomonadati</taxon>
        <taxon>Bacteroidota</taxon>
        <taxon>Bacteroidia</taxon>
        <taxon>Bacteroidales</taxon>
        <taxon>Porphyromonadaceae</taxon>
        <taxon>Porphyromonas</taxon>
    </lineage>
</organism>
<dbReference type="STRING" id="322095.HMPREF3185_01157"/>
<dbReference type="OrthoDB" id="7052199at2"/>
<evidence type="ECO:0000313" key="2">
    <source>
        <dbReference type="Proteomes" id="UP000070224"/>
    </source>
</evidence>
<evidence type="ECO:0000313" key="1">
    <source>
        <dbReference type="EMBL" id="KXB76068.1"/>
    </source>
</evidence>